<feature type="domain" description="Insertion element IS402-like" evidence="3">
    <location>
        <begin position="6"/>
        <end position="78"/>
    </location>
</feature>
<dbReference type="PANTHER" id="PTHR30007">
    <property type="entry name" value="PHP DOMAIN PROTEIN"/>
    <property type="match status" value="1"/>
</dbReference>
<evidence type="ECO:0000313" key="4">
    <source>
        <dbReference type="EMBL" id="EGJ48543.1"/>
    </source>
</evidence>
<dbReference type="GO" id="GO:0003677">
    <property type="term" value="F:DNA binding"/>
    <property type="evidence" value="ECO:0007669"/>
    <property type="project" value="InterPro"/>
</dbReference>
<dbReference type="Proteomes" id="UP000007844">
    <property type="component" value="Chromosome"/>
</dbReference>
<keyword evidence="1" id="KW-0472">Membrane</keyword>
<dbReference type="eggNOG" id="COG3293">
    <property type="taxonomic scope" value="Bacteria"/>
</dbReference>
<dbReference type="KEGG" id="daf:Desaf_3606"/>
<dbReference type="InterPro" id="IPR002559">
    <property type="entry name" value="Transposase_11"/>
</dbReference>
<dbReference type="AlphaFoldDB" id="F3YU30"/>
<dbReference type="GO" id="GO:0006313">
    <property type="term" value="P:DNA transposition"/>
    <property type="evidence" value="ECO:0007669"/>
    <property type="project" value="InterPro"/>
</dbReference>
<protein>
    <submittedName>
        <fullName evidence="5">Uncharacterized protein</fullName>
    </submittedName>
</protein>
<organism evidence="5 13">
    <name type="scientific">Desulfocurvibacter africanus subsp. africanus str. Walvis Bay</name>
    <dbReference type="NCBI Taxonomy" id="690850"/>
    <lineage>
        <taxon>Bacteria</taxon>
        <taxon>Pseudomonadati</taxon>
        <taxon>Thermodesulfobacteriota</taxon>
        <taxon>Desulfovibrionia</taxon>
        <taxon>Desulfovibrionales</taxon>
        <taxon>Desulfovibrionaceae</taxon>
        <taxon>Desulfocurvibacter</taxon>
    </lineage>
</organism>
<dbReference type="Pfam" id="PF01609">
    <property type="entry name" value="DDE_Tnp_1"/>
    <property type="match status" value="1"/>
</dbReference>
<evidence type="ECO:0000313" key="13">
    <source>
        <dbReference type="Proteomes" id="UP000007844"/>
    </source>
</evidence>
<keyword evidence="1" id="KW-0812">Transmembrane</keyword>
<dbReference type="NCBIfam" id="NF033580">
    <property type="entry name" value="transpos_IS5_3"/>
    <property type="match status" value="1"/>
</dbReference>
<dbReference type="KEGG" id="daf:Desaf_0903"/>
<evidence type="ECO:0000313" key="6">
    <source>
        <dbReference type="EMBL" id="EGJ49251.1"/>
    </source>
</evidence>
<evidence type="ECO:0000313" key="12">
    <source>
        <dbReference type="EMBL" id="EGJ52002.1"/>
    </source>
</evidence>
<dbReference type="EMBL" id="CP003221">
    <property type="protein sequence ID" value="EGJ49814.1"/>
    <property type="molecule type" value="Genomic_DNA"/>
</dbReference>
<keyword evidence="1" id="KW-1133">Transmembrane helix</keyword>
<evidence type="ECO:0000313" key="9">
    <source>
        <dbReference type="EMBL" id="EGJ50768.1"/>
    </source>
</evidence>
<dbReference type="EMBL" id="CP003221">
    <property type="protein sequence ID" value="EGJ49812.1"/>
    <property type="molecule type" value="Genomic_DNA"/>
</dbReference>
<dbReference type="EMBL" id="CP003221">
    <property type="protein sequence ID" value="EGJ51884.1"/>
    <property type="molecule type" value="Genomic_DNA"/>
</dbReference>
<feature type="transmembrane region" description="Helical" evidence="1">
    <location>
        <begin position="231"/>
        <end position="250"/>
    </location>
</feature>
<keyword evidence="13" id="KW-1185">Reference proteome</keyword>
<dbReference type="EMBL" id="CP003221">
    <property type="protein sequence ID" value="EGJ49251.1"/>
    <property type="molecule type" value="Genomic_DNA"/>
</dbReference>
<dbReference type="KEGG" id="daf:Desaf_2495"/>
<feature type="domain" description="Transposase IS4-like" evidence="2">
    <location>
        <begin position="91"/>
        <end position="246"/>
    </location>
</feature>
<dbReference type="KEGG" id="daf:Desaf_1475"/>
<dbReference type="KEGG" id="daf:Desaf_0278"/>
<dbReference type="GO" id="GO:0004803">
    <property type="term" value="F:transposase activity"/>
    <property type="evidence" value="ECO:0007669"/>
    <property type="project" value="InterPro"/>
</dbReference>
<evidence type="ECO:0000313" key="10">
    <source>
        <dbReference type="EMBL" id="EGJ50818.1"/>
    </source>
</evidence>
<dbReference type="KEGG" id="daf:Desaf_3725"/>
<dbReference type="KEGG" id="daf:Desaf_0183"/>
<dbReference type="STRING" id="690850.Desaf_0183"/>
<evidence type="ECO:0000256" key="1">
    <source>
        <dbReference type="SAM" id="Phobius"/>
    </source>
</evidence>
<sequence>MYQQELSDSQWARVKDYLPAELGRACRPARDNRQMVNAILYIMRTGAPWRYLPKEYGPWQSAYTRYSRWTKAGVWKMVLGELSKDREVKNLLIDSTYVKAHQHSSGAKRGQAAQAIGRSRGGLTSKIHASVDDIGLPVDIFLSAGQTNDKVPAWCLVEGRQVEYVVADKAYDSESLVTFIEAHGAQAVIPPRRCSKPRDYDREIYKKRNLIERFFNKIKHHRRIATRYDKLARNYLAWVTLAVILLWLGFENRT</sequence>
<name>F3YU30_DESAF</name>
<dbReference type="EMBL" id="CP003221">
    <property type="protein sequence ID" value="EGJ50768.1"/>
    <property type="molecule type" value="Genomic_DNA"/>
</dbReference>
<gene>
    <name evidence="4" type="ORF">Desaf_0183</name>
    <name evidence="5" type="ORF">Desaf_0278</name>
    <name evidence="6" type="ORF">Desaf_0903</name>
    <name evidence="7" type="ORF">Desaf_1475</name>
    <name evidence="8" type="ORF">Desaf_1477</name>
    <name evidence="9" type="ORF">Desaf_2445</name>
    <name evidence="10" type="ORF">Desaf_2495</name>
    <name evidence="11" type="ORF">Desaf_3606</name>
    <name evidence="12" type="ORF">Desaf_3725</name>
</gene>
<evidence type="ECO:0000313" key="11">
    <source>
        <dbReference type="EMBL" id="EGJ51884.1"/>
    </source>
</evidence>
<dbReference type="EMBL" id="CP003221">
    <property type="protein sequence ID" value="EGJ52002.1"/>
    <property type="molecule type" value="Genomic_DNA"/>
</dbReference>
<dbReference type="KEGG" id="daf:Desaf_2445"/>
<dbReference type="KEGG" id="daf:Desaf_1477"/>
<dbReference type="HOGENOM" id="CLU_055261_2_1_7"/>
<reference evidence="5 13" key="1">
    <citation type="journal article" date="2011" name="J. Bacteriol.">
        <title>Genome sequence of the mercury-methylating and pleomorphic Desulfovibrio africanus Strain Walvis Bay.</title>
        <authorList>
            <person name="Brown S.D."/>
            <person name="Wall J.D."/>
            <person name="Kucken A.M."/>
            <person name="Gilmour C.C."/>
            <person name="Podar M."/>
            <person name="Brandt C.C."/>
            <person name="Teshima H."/>
            <person name="Detter J.C."/>
            <person name="Han C.S."/>
            <person name="Land M.L."/>
            <person name="Lucas S."/>
            <person name="Han J."/>
            <person name="Pennacchio L."/>
            <person name="Nolan M."/>
            <person name="Pitluck S."/>
            <person name="Woyke T."/>
            <person name="Goodwin L."/>
            <person name="Palumbo A.V."/>
            <person name="Elias D.A."/>
        </authorList>
    </citation>
    <scope>NUCLEOTIDE SEQUENCE [LARGE SCALE GENOMIC DNA]</scope>
    <source>
        <strain evidence="5 13">Walvis Bay</strain>
    </source>
</reference>
<dbReference type="InterPro" id="IPR025161">
    <property type="entry name" value="IS402-like_dom"/>
</dbReference>
<reference evidence="5" key="3">
    <citation type="journal article" date="2019" name="Front. Microbiol.">
        <title>Sulfate-Reducing Bacteria That Produce Exopolymers Thrive in the Calcifying Zone of a Hypersaline Cyanobacterial Mat.</title>
        <authorList>
            <person name="Spring S."/>
            <person name="Sorokin D.Y."/>
            <person name="Verbarg S."/>
            <person name="Rohde M."/>
            <person name="Woyke T."/>
            <person name="Kyrpides N.C."/>
        </authorList>
    </citation>
    <scope>NUCLEOTIDE SEQUENCE</scope>
    <source>
        <strain evidence="5">Walvis Bay</strain>
    </source>
</reference>
<evidence type="ECO:0000259" key="3">
    <source>
        <dbReference type="Pfam" id="PF13340"/>
    </source>
</evidence>
<reference evidence="5" key="2">
    <citation type="submission" date="2013-02" db="EMBL/GenBank/DDBJ databases">
        <title>Closure of Desulfovibrio africanus str. Walvis Bay.</title>
        <authorList>
            <person name="Hurt R.A.Jr."/>
            <person name="Elias D.A."/>
            <person name="Land M.L."/>
            <person name="Brown S.D."/>
        </authorList>
    </citation>
    <scope>NUCLEOTIDE SEQUENCE</scope>
    <source>
        <strain evidence="5">Walvis Bay</strain>
    </source>
</reference>
<evidence type="ECO:0000313" key="7">
    <source>
        <dbReference type="EMBL" id="EGJ49812.1"/>
    </source>
</evidence>
<dbReference type="EMBL" id="CP003221">
    <property type="protein sequence ID" value="EGJ48636.1"/>
    <property type="molecule type" value="Genomic_DNA"/>
</dbReference>
<dbReference type="PANTHER" id="PTHR30007:SF1">
    <property type="entry name" value="BLR1914 PROTEIN"/>
    <property type="match status" value="1"/>
</dbReference>
<evidence type="ECO:0000259" key="2">
    <source>
        <dbReference type="Pfam" id="PF01609"/>
    </source>
</evidence>
<dbReference type="EMBL" id="CP003221">
    <property type="protein sequence ID" value="EGJ50818.1"/>
    <property type="molecule type" value="Genomic_DNA"/>
</dbReference>
<evidence type="ECO:0000313" key="5">
    <source>
        <dbReference type="EMBL" id="EGJ48636.1"/>
    </source>
</evidence>
<dbReference type="EMBL" id="CP003221">
    <property type="protein sequence ID" value="EGJ48543.1"/>
    <property type="molecule type" value="Genomic_DNA"/>
</dbReference>
<accession>F3YU30</accession>
<dbReference type="Pfam" id="PF13340">
    <property type="entry name" value="DUF4096"/>
    <property type="match status" value="1"/>
</dbReference>
<evidence type="ECO:0000313" key="8">
    <source>
        <dbReference type="EMBL" id="EGJ49814.1"/>
    </source>
</evidence>
<proteinExistence type="predicted"/>